<organism evidence="2 3">
    <name type="scientific">Shewanella sedimentimangrovi</name>
    <dbReference type="NCBI Taxonomy" id="2814293"/>
    <lineage>
        <taxon>Bacteria</taxon>
        <taxon>Pseudomonadati</taxon>
        <taxon>Pseudomonadota</taxon>
        <taxon>Gammaproteobacteria</taxon>
        <taxon>Alteromonadales</taxon>
        <taxon>Shewanellaceae</taxon>
        <taxon>Shewanella</taxon>
    </lineage>
</organism>
<keyword evidence="3" id="KW-1185">Reference proteome</keyword>
<accession>A0ABX7R216</accession>
<evidence type="ECO:0000313" key="3">
    <source>
        <dbReference type="Proteomes" id="UP000663207"/>
    </source>
</evidence>
<dbReference type="Pfam" id="PF03783">
    <property type="entry name" value="CsgG"/>
    <property type="match status" value="1"/>
</dbReference>
<keyword evidence="1" id="KW-0732">Signal</keyword>
<feature type="signal peptide" evidence="1">
    <location>
        <begin position="1"/>
        <end position="23"/>
    </location>
</feature>
<name>A0ABX7R216_9GAMM</name>
<reference evidence="2 3" key="1">
    <citation type="submission" date="2021-03" db="EMBL/GenBank/DDBJ databases">
        <title>Novel species identification of genus Shewanella.</title>
        <authorList>
            <person name="Liu G."/>
            <person name="Zhang Q."/>
        </authorList>
    </citation>
    <scope>NUCLEOTIDE SEQUENCE [LARGE SCALE GENOMIC DNA]</scope>
    <source>
        <strain evidence="2 3">FJAT-52962</strain>
    </source>
</reference>
<dbReference type="EMBL" id="CP071502">
    <property type="protein sequence ID" value="QSX37196.1"/>
    <property type="molecule type" value="Genomic_DNA"/>
</dbReference>
<dbReference type="Gene3D" id="3.40.50.10610">
    <property type="entry name" value="ABC-type transport auxiliary lipoprotein component"/>
    <property type="match status" value="1"/>
</dbReference>
<gene>
    <name evidence="2" type="ORF">JYB85_18440</name>
</gene>
<dbReference type="RefSeq" id="WP_207380456.1">
    <property type="nucleotide sequence ID" value="NZ_CP071502.1"/>
</dbReference>
<feature type="chain" id="PRO_5046916792" description="Curli production assembly/transport component CsgG" evidence="1">
    <location>
        <begin position="24"/>
        <end position="417"/>
    </location>
</feature>
<evidence type="ECO:0008006" key="4">
    <source>
        <dbReference type="Google" id="ProtNLM"/>
    </source>
</evidence>
<evidence type="ECO:0000313" key="2">
    <source>
        <dbReference type="EMBL" id="QSX37196.1"/>
    </source>
</evidence>
<dbReference type="InterPro" id="IPR005534">
    <property type="entry name" value="Curli_assmbl/transp-comp_CsgG"/>
</dbReference>
<sequence>MKSSNRSRFLCSLWLLCAPFAHAATVDVEVRGSGMSRELAIENALIEAVRQVRGVEIDQRSIRQSLKVKVNHEAVLSSEQVNETASRTQGYVEQYQVLEEDCDEQECQVLITASIPVYKGPGIAPDNRRKLVVSRFSGRYGEQFSQYLQTQLVQSRRFAVLDRERNSEFVKERNLLLSSETARSEKIRLGQVLGMDYLVLGSVDVDGASYTNTLSLTGEQQTAEYGEVKVSYQLINIATRQIKWQDDAIIALDSADADSLNAGAAEEVARTIIEAIYPIKVLSQSGNQLVLNQGGKNLAEGYIYDVYGLGKKLVDPYTKESLGREEIHLGQVVIERVATKLSYARVLSGDIGSMAKDTVLRKARQNDRLLQMNHEPEVHSSVTPAAAGGILLPQPKEPTLPVSPVGGVVLPDIPSSN</sequence>
<proteinExistence type="predicted"/>
<protein>
    <recommendedName>
        <fullName evidence="4">Curli production assembly/transport component CsgG</fullName>
    </recommendedName>
</protein>
<evidence type="ECO:0000256" key="1">
    <source>
        <dbReference type="SAM" id="SignalP"/>
    </source>
</evidence>
<dbReference type="Proteomes" id="UP000663207">
    <property type="component" value="Chromosome"/>
</dbReference>